<dbReference type="Proteomes" id="UP000708208">
    <property type="component" value="Unassembled WGS sequence"/>
</dbReference>
<gene>
    <name evidence="1" type="ORF">AFUS01_LOCUS16573</name>
</gene>
<keyword evidence="2" id="KW-1185">Reference proteome</keyword>
<name>A0A8J2NV95_9HEXA</name>
<feature type="non-terminal residue" evidence="1">
    <location>
        <position position="1"/>
    </location>
</feature>
<dbReference type="AlphaFoldDB" id="A0A8J2NV95"/>
<evidence type="ECO:0000313" key="1">
    <source>
        <dbReference type="EMBL" id="CAG7727743.1"/>
    </source>
</evidence>
<protein>
    <submittedName>
        <fullName evidence="1">Uncharacterized protein</fullName>
    </submittedName>
</protein>
<dbReference type="EMBL" id="CAJVCH010153391">
    <property type="protein sequence ID" value="CAG7727743.1"/>
    <property type="molecule type" value="Genomic_DNA"/>
</dbReference>
<reference evidence="1" key="1">
    <citation type="submission" date="2021-06" db="EMBL/GenBank/DDBJ databases">
        <authorList>
            <person name="Hodson N. C."/>
            <person name="Mongue J. A."/>
            <person name="Jaron S. K."/>
        </authorList>
    </citation>
    <scope>NUCLEOTIDE SEQUENCE</scope>
</reference>
<accession>A0A8J2NV95</accession>
<comment type="caution">
    <text evidence="1">The sequence shown here is derived from an EMBL/GenBank/DDBJ whole genome shotgun (WGS) entry which is preliminary data.</text>
</comment>
<organism evidence="1 2">
    <name type="scientific">Allacma fusca</name>
    <dbReference type="NCBI Taxonomy" id="39272"/>
    <lineage>
        <taxon>Eukaryota</taxon>
        <taxon>Metazoa</taxon>
        <taxon>Ecdysozoa</taxon>
        <taxon>Arthropoda</taxon>
        <taxon>Hexapoda</taxon>
        <taxon>Collembola</taxon>
        <taxon>Symphypleona</taxon>
        <taxon>Sminthuridae</taxon>
        <taxon>Allacma</taxon>
    </lineage>
</organism>
<proteinExistence type="predicted"/>
<evidence type="ECO:0000313" key="2">
    <source>
        <dbReference type="Proteomes" id="UP000708208"/>
    </source>
</evidence>
<sequence length="30" mass="3519">MIQLFHKPFQEYSRISMIPKIICLLLLATA</sequence>